<feature type="domain" description="Histidine kinase" evidence="5">
    <location>
        <begin position="831"/>
        <end position="1009"/>
    </location>
</feature>
<keyword evidence="2" id="KW-0418">Kinase</keyword>
<proteinExistence type="predicted"/>
<dbReference type="InterPro" id="IPR015943">
    <property type="entry name" value="WD40/YVTN_repeat-like_dom_sf"/>
</dbReference>
<dbReference type="SUPFAM" id="SSF55874">
    <property type="entry name" value="ATPase domain of HSP90 chaperone/DNA topoisomerase II/histidine kinase"/>
    <property type="match status" value="1"/>
</dbReference>
<evidence type="ECO:0000259" key="5">
    <source>
        <dbReference type="PROSITE" id="PS50109"/>
    </source>
</evidence>
<dbReference type="Gene3D" id="2.60.40.10">
    <property type="entry name" value="Immunoglobulins"/>
    <property type="match status" value="1"/>
</dbReference>
<dbReference type="RefSeq" id="WP_182464166.1">
    <property type="nucleotide sequence ID" value="NZ_CP059732.1"/>
</dbReference>
<dbReference type="EMBL" id="CP059732">
    <property type="protein sequence ID" value="QMW06773.1"/>
    <property type="molecule type" value="Genomic_DNA"/>
</dbReference>
<dbReference type="SUPFAM" id="SSF63829">
    <property type="entry name" value="Calcium-dependent phosphotriesterase"/>
    <property type="match status" value="2"/>
</dbReference>
<keyword evidence="4" id="KW-1133">Transmembrane helix</keyword>
<dbReference type="GO" id="GO:0000160">
    <property type="term" value="P:phosphorelay signal transduction system"/>
    <property type="evidence" value="ECO:0007669"/>
    <property type="project" value="UniProtKB-KW"/>
</dbReference>
<keyword evidence="1" id="KW-0808">Transferase</keyword>
<keyword evidence="3" id="KW-0902">Two-component regulatory system</keyword>
<evidence type="ECO:0000313" key="7">
    <source>
        <dbReference type="Proteomes" id="UP000515369"/>
    </source>
</evidence>
<protein>
    <recommendedName>
        <fullName evidence="5">Histidine kinase domain-containing protein</fullName>
    </recommendedName>
</protein>
<dbReference type="AlphaFoldDB" id="A0A7G5H6N1"/>
<name>A0A7G5H6N1_9BACT</name>
<dbReference type="Gene3D" id="3.30.565.10">
    <property type="entry name" value="Histidine kinase-like ATPase, C-terminal domain"/>
    <property type="match status" value="1"/>
</dbReference>
<dbReference type="InterPro" id="IPR013783">
    <property type="entry name" value="Ig-like_fold"/>
</dbReference>
<dbReference type="InterPro" id="IPR005467">
    <property type="entry name" value="His_kinase_dom"/>
</dbReference>
<gene>
    <name evidence="6" type="ORF">H3H32_18705</name>
</gene>
<dbReference type="KEGG" id="sfol:H3H32_18705"/>
<evidence type="ECO:0000313" key="6">
    <source>
        <dbReference type="EMBL" id="QMW06773.1"/>
    </source>
</evidence>
<dbReference type="InterPro" id="IPR011110">
    <property type="entry name" value="Reg_prop"/>
</dbReference>
<keyword evidence="7" id="KW-1185">Reference proteome</keyword>
<dbReference type="PROSITE" id="PS50109">
    <property type="entry name" value="HIS_KIN"/>
    <property type="match status" value="1"/>
</dbReference>
<dbReference type="InterPro" id="IPR050482">
    <property type="entry name" value="Sensor_HK_TwoCompSys"/>
</dbReference>
<dbReference type="Gene3D" id="1.20.5.1930">
    <property type="match status" value="1"/>
</dbReference>
<accession>A0A7G5H6N1</accession>
<keyword evidence="4" id="KW-0472">Membrane</keyword>
<feature type="transmembrane region" description="Helical" evidence="4">
    <location>
        <begin position="781"/>
        <end position="803"/>
    </location>
</feature>
<reference evidence="6 7" key="1">
    <citation type="submission" date="2020-07" db="EMBL/GenBank/DDBJ databases">
        <title>Spirosoma foliorum sp. nov., isolated from the leaves on the Nejang mountain Korea, Republic of.</title>
        <authorList>
            <person name="Ho H."/>
            <person name="Lee Y.-J."/>
            <person name="Nurcahyanto D.-A."/>
            <person name="Kim S.-G."/>
        </authorList>
    </citation>
    <scope>NUCLEOTIDE SEQUENCE [LARGE SCALE GENOMIC DNA]</scope>
    <source>
        <strain evidence="6 7">PL0136</strain>
    </source>
</reference>
<dbReference type="Gene3D" id="2.130.10.10">
    <property type="entry name" value="YVTN repeat-like/Quinoprotein amine dehydrogenase"/>
    <property type="match status" value="3"/>
</dbReference>
<evidence type="ECO:0000256" key="2">
    <source>
        <dbReference type="ARBA" id="ARBA00022777"/>
    </source>
</evidence>
<dbReference type="Proteomes" id="UP000515369">
    <property type="component" value="Chromosome"/>
</dbReference>
<dbReference type="InterPro" id="IPR036890">
    <property type="entry name" value="HATPase_C_sf"/>
</dbReference>
<organism evidence="6 7">
    <name type="scientific">Spirosoma foliorum</name>
    <dbReference type="NCBI Taxonomy" id="2710596"/>
    <lineage>
        <taxon>Bacteria</taxon>
        <taxon>Pseudomonadati</taxon>
        <taxon>Bacteroidota</taxon>
        <taxon>Cytophagia</taxon>
        <taxon>Cytophagales</taxon>
        <taxon>Cytophagaceae</taxon>
        <taxon>Spirosoma</taxon>
    </lineage>
</organism>
<keyword evidence="4" id="KW-0812">Transmembrane</keyword>
<dbReference type="PANTHER" id="PTHR24421:SF59">
    <property type="entry name" value="OXYGEN SENSOR HISTIDINE KINASE NREB"/>
    <property type="match status" value="1"/>
</dbReference>
<dbReference type="GO" id="GO:0016301">
    <property type="term" value="F:kinase activity"/>
    <property type="evidence" value="ECO:0007669"/>
    <property type="project" value="UniProtKB-KW"/>
</dbReference>
<sequence length="1009" mass="115431">MSKLSVSLGIDRTKALNVLSLVLITFLVVLSPKLKAQPTYSHRYSVDDGLPSSFVYRVFQDSEGLIWVCTDQGVVRFDSQRFDRFTTREGLPYNDTWGIMEDSRRRIWFMSYSSAFAYYDLTKRKVHSIPNPFYSNELTWGIIDGREKGTFAILSEGTHLALRSENQTSTPTKASQINKADLIRQVPILGKYADDFVVQSLYENIDFFARTSPALLPDKWKEQSRYVRTVLLYPNQTVFGKEQSITLYNGRTSRTKPMSELAKSQDEKLVRLSRIGESGLILVVTQKGHFVIDQNLNRLHIYDFIEHLAINSLLIDREGNLWIATKDQGLLMITQKALAVMNIVELQEKSVSVITTDASGRMWFGTVNGEIYWQDKQGVHRLALNPIYPAKVNRITSLGPHHVLICWDNIYHAIVPISRVNNRPIDLQELDHTKAKRDTFLATLHPDKAYLFRWKSLKDFCPMNENGLYIATTYRVYQLTLVNNHYQVLPLLSTRRTFSLAINRKKILWTGLATGLQAYRVQRAMDQLSESVINLPTKFALRGPVYDLSTDRHDALWVSTDGDGLIRLSDGNETPISQTLGLTIKDIHYSSVTDRVYAATNQGVLLVQTTHHQPFRYSFTKLSLKNGLPSQEVHSVYEQLDTLYVGTNKGVSKISLSDENLPTRSSAPVLPVRISLLVINGRSMPIRNRYELSHSQNNIGLEFIAPTFIKNQTLTYEYYFYSKQQPDSTWHSLNQKRVKEFTDLDPDTYTLSIRAVDQNRTVSFRPVSITFLIQPAIWQSFWFRMLLFVCILGLLAGLAWVYIKWKLKRQQGMMRTVLTAQEEERQRLAADLHDDLGATLSAVRYELEHRHDNTQRLLHLLDHVIDDIRTISHNLMPPEFDRLGLRAALEEAVQRISQRAAMPIELIIFGTEHPLASDVELTLYRIALELLNNVAKHAHAQQATLQLLYYPDQLMMIMEDDGIGYTLEGNELKMGIGLRNIKSRAKFLNASLQIDSRTGSTTTTLSMPL</sequence>
<evidence type="ECO:0000256" key="3">
    <source>
        <dbReference type="ARBA" id="ARBA00023012"/>
    </source>
</evidence>
<dbReference type="Pfam" id="PF07494">
    <property type="entry name" value="Reg_prop"/>
    <property type="match status" value="2"/>
</dbReference>
<evidence type="ECO:0000256" key="4">
    <source>
        <dbReference type="SAM" id="Phobius"/>
    </source>
</evidence>
<dbReference type="PANTHER" id="PTHR24421">
    <property type="entry name" value="NITRATE/NITRITE SENSOR PROTEIN NARX-RELATED"/>
    <property type="match status" value="1"/>
</dbReference>
<dbReference type="CDD" id="cd16917">
    <property type="entry name" value="HATPase_UhpB-NarQ-NarX-like"/>
    <property type="match status" value="1"/>
</dbReference>
<evidence type="ECO:0000256" key="1">
    <source>
        <dbReference type="ARBA" id="ARBA00022679"/>
    </source>
</evidence>